<evidence type="ECO:0008006" key="4">
    <source>
        <dbReference type="Google" id="ProtNLM"/>
    </source>
</evidence>
<accession>A0A552V8B9</accession>
<comment type="caution">
    <text evidence="2">The sequence shown here is derived from an EMBL/GenBank/DDBJ whole genome shotgun (WGS) entry which is preliminary data.</text>
</comment>
<dbReference type="AlphaFoldDB" id="A0A552V8B9"/>
<proteinExistence type="predicted"/>
<evidence type="ECO:0000313" key="3">
    <source>
        <dbReference type="Proteomes" id="UP000320643"/>
    </source>
</evidence>
<organism evidence="2 3">
    <name type="scientific">Flavobacterium zepuense</name>
    <dbReference type="NCBI Taxonomy" id="2593302"/>
    <lineage>
        <taxon>Bacteria</taxon>
        <taxon>Pseudomonadati</taxon>
        <taxon>Bacteroidota</taxon>
        <taxon>Flavobacteriia</taxon>
        <taxon>Flavobacteriales</taxon>
        <taxon>Flavobacteriaceae</taxon>
        <taxon>Flavobacterium</taxon>
    </lineage>
</organism>
<dbReference type="RefSeq" id="WP_143372209.1">
    <property type="nucleotide sequence ID" value="NZ_VJVZ01000002.1"/>
</dbReference>
<sequence>MKKILLLTCLCIFTLNFSSCSNDDDAAKQGGSISFTINGEQHVFNDVTIHPSQSYERENEGYRSAFAGESEGNTSIRITFPVTDAAVNGNGLIEYMADNQIFFDNNQVTLTYTQNSNHKLKGTFSGTFTNGYFEDSPDYQERTITNGTFDITY</sequence>
<feature type="chain" id="PRO_5021878523" description="Lipoprotein" evidence="1">
    <location>
        <begin position="22"/>
        <end position="153"/>
    </location>
</feature>
<keyword evidence="3" id="KW-1185">Reference proteome</keyword>
<name>A0A552V8B9_9FLAO</name>
<evidence type="ECO:0000256" key="1">
    <source>
        <dbReference type="SAM" id="SignalP"/>
    </source>
</evidence>
<reference evidence="2 3" key="1">
    <citation type="submission" date="2019-07" db="EMBL/GenBank/DDBJ databases">
        <title>Flavobacterium sp. nov., isolated from glacier ice.</title>
        <authorList>
            <person name="Liu Q."/>
            <person name="Xin Y.-H."/>
        </authorList>
    </citation>
    <scope>NUCLEOTIDE SEQUENCE [LARGE SCALE GENOMIC DNA]</scope>
    <source>
        <strain evidence="2 3">ZT4R6</strain>
    </source>
</reference>
<keyword evidence="1" id="KW-0732">Signal</keyword>
<feature type="signal peptide" evidence="1">
    <location>
        <begin position="1"/>
        <end position="21"/>
    </location>
</feature>
<protein>
    <recommendedName>
        <fullName evidence="4">Lipoprotein</fullName>
    </recommendedName>
</protein>
<evidence type="ECO:0000313" key="2">
    <source>
        <dbReference type="EMBL" id="TRW26711.1"/>
    </source>
</evidence>
<dbReference type="EMBL" id="VJVZ01000002">
    <property type="protein sequence ID" value="TRW26711.1"/>
    <property type="molecule type" value="Genomic_DNA"/>
</dbReference>
<gene>
    <name evidence="2" type="ORF">FMM05_04865</name>
</gene>
<dbReference type="Proteomes" id="UP000320643">
    <property type="component" value="Unassembled WGS sequence"/>
</dbReference>